<dbReference type="InParanoid" id="A0A674B2R1"/>
<dbReference type="Pfam" id="PF07724">
    <property type="entry name" value="AAA_2"/>
    <property type="match status" value="1"/>
</dbReference>
<protein>
    <submittedName>
        <fullName evidence="5">Caseinolytic mitochondrial matrix peptidase chaperone subunit B</fullName>
    </submittedName>
</protein>
<evidence type="ECO:0000256" key="2">
    <source>
        <dbReference type="ARBA" id="ARBA00022840"/>
    </source>
</evidence>
<feature type="signal peptide" evidence="3">
    <location>
        <begin position="1"/>
        <end position="21"/>
    </location>
</feature>
<keyword evidence="3" id="KW-0732">Signal</keyword>
<dbReference type="InterPro" id="IPR027417">
    <property type="entry name" value="P-loop_NTPase"/>
</dbReference>
<dbReference type="InterPro" id="IPR003959">
    <property type="entry name" value="ATPase_AAA_core"/>
</dbReference>
<accession>A0A674B2R1</accession>
<organism evidence="5 6">
    <name type="scientific">Salmo trutta</name>
    <name type="common">Brown trout</name>
    <dbReference type="NCBI Taxonomy" id="8032"/>
    <lineage>
        <taxon>Eukaryota</taxon>
        <taxon>Metazoa</taxon>
        <taxon>Chordata</taxon>
        <taxon>Craniata</taxon>
        <taxon>Vertebrata</taxon>
        <taxon>Euteleostomi</taxon>
        <taxon>Actinopterygii</taxon>
        <taxon>Neopterygii</taxon>
        <taxon>Teleostei</taxon>
        <taxon>Protacanthopterygii</taxon>
        <taxon>Salmoniformes</taxon>
        <taxon>Salmonidae</taxon>
        <taxon>Salmoninae</taxon>
        <taxon>Salmo</taxon>
    </lineage>
</organism>
<dbReference type="PANTHER" id="PTHR11638">
    <property type="entry name" value="ATP-DEPENDENT CLP PROTEASE"/>
    <property type="match status" value="1"/>
</dbReference>
<evidence type="ECO:0000313" key="6">
    <source>
        <dbReference type="Proteomes" id="UP000472277"/>
    </source>
</evidence>
<dbReference type="Proteomes" id="UP000472277">
    <property type="component" value="Chromosome 26"/>
</dbReference>
<dbReference type="Gene3D" id="3.40.50.300">
    <property type="entry name" value="P-loop containing nucleotide triphosphate hydrolases"/>
    <property type="match status" value="2"/>
</dbReference>
<dbReference type="SUPFAM" id="SSF52540">
    <property type="entry name" value="P-loop containing nucleoside triphosphate hydrolases"/>
    <property type="match status" value="1"/>
</dbReference>
<dbReference type="InterPro" id="IPR050130">
    <property type="entry name" value="ClpA_ClpB"/>
</dbReference>
<dbReference type="GO" id="GO:0005739">
    <property type="term" value="C:mitochondrion"/>
    <property type="evidence" value="ECO:0007669"/>
    <property type="project" value="TreeGrafter"/>
</dbReference>
<evidence type="ECO:0000259" key="4">
    <source>
        <dbReference type="Pfam" id="PF07724"/>
    </source>
</evidence>
<keyword evidence="2" id="KW-0067">ATP-binding</keyword>
<keyword evidence="6" id="KW-1185">Reference proteome</keyword>
<feature type="domain" description="ATPase AAA-type core" evidence="4">
    <location>
        <begin position="124"/>
        <end position="205"/>
    </location>
</feature>
<reference evidence="5" key="2">
    <citation type="submission" date="2025-09" db="UniProtKB">
        <authorList>
            <consortium name="Ensembl"/>
        </authorList>
    </citation>
    <scope>IDENTIFICATION</scope>
</reference>
<dbReference type="OMA" id="CGVYSPY"/>
<dbReference type="GeneTree" id="ENSGT00390000012961"/>
<dbReference type="GO" id="GO:0034605">
    <property type="term" value="P:cellular response to heat"/>
    <property type="evidence" value="ECO:0007669"/>
    <property type="project" value="TreeGrafter"/>
</dbReference>
<proteinExistence type="predicted"/>
<evidence type="ECO:0000256" key="3">
    <source>
        <dbReference type="SAM" id="SignalP"/>
    </source>
</evidence>
<dbReference type="GO" id="GO:0016887">
    <property type="term" value="F:ATP hydrolysis activity"/>
    <property type="evidence" value="ECO:0007669"/>
    <property type="project" value="InterPro"/>
</dbReference>
<dbReference type="Ensembl" id="ENSSTUT00000069718.1">
    <property type="protein sequence ID" value="ENSSTUP00000065774.1"/>
    <property type="gene ID" value="ENSSTUG00000028730.1"/>
</dbReference>
<evidence type="ECO:0000256" key="1">
    <source>
        <dbReference type="ARBA" id="ARBA00022741"/>
    </source>
</evidence>
<feature type="chain" id="PRO_5025530167" evidence="3">
    <location>
        <begin position="22"/>
        <end position="267"/>
    </location>
</feature>
<evidence type="ECO:0000313" key="5">
    <source>
        <dbReference type="Ensembl" id="ENSSTUP00000065774.1"/>
    </source>
</evidence>
<dbReference type="AlphaFoldDB" id="A0A674B2R1"/>
<keyword evidence="1" id="KW-0547">Nucleotide-binding</keyword>
<reference evidence="5" key="1">
    <citation type="submission" date="2025-08" db="UniProtKB">
        <authorList>
            <consortium name="Ensembl"/>
        </authorList>
    </citation>
    <scope>IDENTIFICATION</scope>
</reference>
<name>A0A674B2R1_SALTR</name>
<dbReference type="GO" id="GO:0005524">
    <property type="term" value="F:ATP binding"/>
    <property type="evidence" value="ECO:0007669"/>
    <property type="project" value="UniProtKB-KW"/>
</dbReference>
<dbReference type="PANTHER" id="PTHR11638:SF93">
    <property type="entry name" value="MITOCHONDRIAL DISAGGREGASE"/>
    <property type="match status" value="1"/>
</dbReference>
<sequence>SLYPSLSFSLLFSPLFNPVTGDGGEQKEAEERRHSDSLEKRLMEHVISQEGAISTVASDTPIRRKENGWYDEEHPLVILFLGSSGIGKTELDKQVARYMPNDLKNICFTGFICMDMSEFQEKHEGRLTDGKGKTTECKDAIFIMTSNVASDDIAQHALQLCQEAQETGRQPGDVTISRQFKGAVICPILKTHFRRDEFLGRINEIVYFLPFCPSELQQLVSKELNIWAKKVTGGVCGGMYDCVCGVYSPYGGFSLACVLTIETHSDQ</sequence>